<dbReference type="RefSeq" id="XP_062645917.1">
    <property type="nucleotide sequence ID" value="XM_062787636.1"/>
</dbReference>
<dbReference type="EMBL" id="MU853231">
    <property type="protein sequence ID" value="KAK4122146.1"/>
    <property type="molecule type" value="Genomic_DNA"/>
</dbReference>
<comment type="caution">
    <text evidence="2">The sequence shown here is derived from an EMBL/GenBank/DDBJ whole genome shotgun (WGS) entry which is preliminary data.</text>
</comment>
<dbReference type="AlphaFoldDB" id="A0AAN6TYH1"/>
<evidence type="ECO:0008006" key="4">
    <source>
        <dbReference type="Google" id="ProtNLM"/>
    </source>
</evidence>
<proteinExistence type="predicted"/>
<dbReference type="Proteomes" id="UP001302602">
    <property type="component" value="Unassembled WGS sequence"/>
</dbReference>
<feature type="region of interest" description="Disordered" evidence="1">
    <location>
        <begin position="1"/>
        <end position="42"/>
    </location>
</feature>
<name>A0AAN6TYH1_9PEZI</name>
<evidence type="ECO:0000313" key="2">
    <source>
        <dbReference type="EMBL" id="KAK4122146.1"/>
    </source>
</evidence>
<feature type="region of interest" description="Disordered" evidence="1">
    <location>
        <begin position="101"/>
        <end position="153"/>
    </location>
</feature>
<feature type="compositionally biased region" description="Low complexity" evidence="1">
    <location>
        <begin position="325"/>
        <end position="349"/>
    </location>
</feature>
<accession>A0AAN6TYH1</accession>
<feature type="compositionally biased region" description="Polar residues" evidence="1">
    <location>
        <begin position="132"/>
        <end position="142"/>
    </location>
</feature>
<reference evidence="2" key="1">
    <citation type="journal article" date="2023" name="Mol. Phylogenet. Evol.">
        <title>Genome-scale phylogeny and comparative genomics of the fungal order Sordariales.</title>
        <authorList>
            <person name="Hensen N."/>
            <person name="Bonometti L."/>
            <person name="Westerberg I."/>
            <person name="Brannstrom I.O."/>
            <person name="Guillou S."/>
            <person name="Cros-Aarteil S."/>
            <person name="Calhoun S."/>
            <person name="Haridas S."/>
            <person name="Kuo A."/>
            <person name="Mondo S."/>
            <person name="Pangilinan J."/>
            <person name="Riley R."/>
            <person name="LaButti K."/>
            <person name="Andreopoulos B."/>
            <person name="Lipzen A."/>
            <person name="Chen C."/>
            <person name="Yan M."/>
            <person name="Daum C."/>
            <person name="Ng V."/>
            <person name="Clum A."/>
            <person name="Steindorff A."/>
            <person name="Ohm R.A."/>
            <person name="Martin F."/>
            <person name="Silar P."/>
            <person name="Natvig D.O."/>
            <person name="Lalanne C."/>
            <person name="Gautier V."/>
            <person name="Ament-Velasquez S.L."/>
            <person name="Kruys A."/>
            <person name="Hutchinson M.I."/>
            <person name="Powell A.J."/>
            <person name="Barry K."/>
            <person name="Miller A.N."/>
            <person name="Grigoriev I.V."/>
            <person name="Debuchy R."/>
            <person name="Gladieux P."/>
            <person name="Hiltunen Thoren M."/>
            <person name="Johannesson H."/>
        </authorList>
    </citation>
    <scope>NUCLEOTIDE SEQUENCE</scope>
    <source>
        <strain evidence="2">CBS 731.68</strain>
    </source>
</reference>
<feature type="region of interest" description="Disordered" evidence="1">
    <location>
        <begin position="320"/>
        <end position="349"/>
    </location>
</feature>
<feature type="compositionally biased region" description="Polar residues" evidence="1">
    <location>
        <begin position="1"/>
        <end position="10"/>
    </location>
</feature>
<keyword evidence="3" id="KW-1185">Reference proteome</keyword>
<feature type="region of interest" description="Disordered" evidence="1">
    <location>
        <begin position="190"/>
        <end position="226"/>
    </location>
</feature>
<protein>
    <recommendedName>
        <fullName evidence="4">Zn(2)-C6 fungal-type domain-containing protein</fullName>
    </recommendedName>
</protein>
<feature type="compositionally biased region" description="Polar residues" evidence="1">
    <location>
        <begin position="101"/>
        <end position="122"/>
    </location>
</feature>
<evidence type="ECO:0000313" key="3">
    <source>
        <dbReference type="Proteomes" id="UP001302602"/>
    </source>
</evidence>
<sequence>MFITLRTSSGGQNGTGGMEQVVRRSASQPGKVSRRARPTRRPACAACQTQKVSCVEMTRFGHPTYRTSPNETAPSFQLRCTGSPNNCDRCKARLIECVPSTSTTQNKHQTQSPPSCNSSSLGDASPQPGDASPSSTSLTNGMSRPDTGLSSPVGVDQLDGNLFDLNVFGLDLDMDELGCDTDVQSALGSINSTGSHDTGPLPVTKSLQDASNETEAAGQPNRASSPSCSCLSDLVRVVQQLDDDEFHITTLSLDQVLQLQKWLIFQCCKPLDCPKCLDPSVIDSVRLIVCDRLTEMFECIHRRIRRAGAILAGQNTDSNGTHLASSLSPESQSVPSHHSLDSAPSSAAGPGPASAQLFCQTSGLKASAASCNPMMFSDDFCRQYSDEEQVHMIRALLKLQIRNFHKLLLRVERTSSVVGSQARRSKVKSMMMRLSKAWMDIDAALCVVLQALSIG</sequence>
<dbReference type="GeneID" id="87824406"/>
<reference evidence="2" key="2">
    <citation type="submission" date="2023-05" db="EMBL/GenBank/DDBJ databases">
        <authorList>
            <consortium name="Lawrence Berkeley National Laboratory"/>
            <person name="Steindorff A."/>
            <person name="Hensen N."/>
            <person name="Bonometti L."/>
            <person name="Westerberg I."/>
            <person name="Brannstrom I.O."/>
            <person name="Guillou S."/>
            <person name="Cros-Aarteil S."/>
            <person name="Calhoun S."/>
            <person name="Haridas S."/>
            <person name="Kuo A."/>
            <person name="Mondo S."/>
            <person name="Pangilinan J."/>
            <person name="Riley R."/>
            <person name="Labutti K."/>
            <person name="Andreopoulos B."/>
            <person name="Lipzen A."/>
            <person name="Chen C."/>
            <person name="Yanf M."/>
            <person name="Daum C."/>
            <person name="Ng V."/>
            <person name="Clum A."/>
            <person name="Ohm R."/>
            <person name="Martin F."/>
            <person name="Silar P."/>
            <person name="Natvig D."/>
            <person name="Lalanne C."/>
            <person name="Gautier V."/>
            <person name="Ament-Velasquez S.L."/>
            <person name="Kruys A."/>
            <person name="Hutchinson M.I."/>
            <person name="Powell A.J."/>
            <person name="Barry K."/>
            <person name="Miller A.N."/>
            <person name="Grigoriev I.V."/>
            <person name="Debuchy R."/>
            <person name="Gladieux P."/>
            <person name="Thoren M.H."/>
            <person name="Johannesson H."/>
        </authorList>
    </citation>
    <scope>NUCLEOTIDE SEQUENCE</scope>
    <source>
        <strain evidence="2">CBS 731.68</strain>
    </source>
</reference>
<feature type="compositionally biased region" description="Polar residues" evidence="1">
    <location>
        <begin position="205"/>
        <end position="214"/>
    </location>
</feature>
<gene>
    <name evidence="2" type="ORF">N657DRAFT_492248</name>
</gene>
<organism evidence="2 3">
    <name type="scientific">Parathielavia appendiculata</name>
    <dbReference type="NCBI Taxonomy" id="2587402"/>
    <lineage>
        <taxon>Eukaryota</taxon>
        <taxon>Fungi</taxon>
        <taxon>Dikarya</taxon>
        <taxon>Ascomycota</taxon>
        <taxon>Pezizomycotina</taxon>
        <taxon>Sordariomycetes</taxon>
        <taxon>Sordariomycetidae</taxon>
        <taxon>Sordariales</taxon>
        <taxon>Chaetomiaceae</taxon>
        <taxon>Parathielavia</taxon>
    </lineage>
</organism>
<evidence type="ECO:0000256" key="1">
    <source>
        <dbReference type="SAM" id="MobiDB-lite"/>
    </source>
</evidence>